<dbReference type="GO" id="GO:0016491">
    <property type="term" value="F:oxidoreductase activity"/>
    <property type="evidence" value="ECO:0007669"/>
    <property type="project" value="TreeGrafter"/>
</dbReference>
<evidence type="ECO:0000256" key="1">
    <source>
        <dbReference type="ARBA" id="ARBA00010609"/>
    </source>
</evidence>
<accession>A0A5B6V421</accession>
<comment type="similarity">
    <text evidence="1">Belongs to the multicopper oxidase family.</text>
</comment>
<organism evidence="3 4">
    <name type="scientific">Gossypium australe</name>
    <dbReference type="NCBI Taxonomy" id="47621"/>
    <lineage>
        <taxon>Eukaryota</taxon>
        <taxon>Viridiplantae</taxon>
        <taxon>Streptophyta</taxon>
        <taxon>Embryophyta</taxon>
        <taxon>Tracheophyta</taxon>
        <taxon>Spermatophyta</taxon>
        <taxon>Magnoliopsida</taxon>
        <taxon>eudicotyledons</taxon>
        <taxon>Gunneridae</taxon>
        <taxon>Pentapetalae</taxon>
        <taxon>rosids</taxon>
        <taxon>malvids</taxon>
        <taxon>Malvales</taxon>
        <taxon>Malvaceae</taxon>
        <taxon>Malvoideae</taxon>
        <taxon>Gossypium</taxon>
    </lineage>
</organism>
<dbReference type="PANTHER" id="PTHR11709:SF9">
    <property type="entry name" value="LACCASE-7"/>
    <property type="match status" value="1"/>
</dbReference>
<dbReference type="InterPro" id="IPR011707">
    <property type="entry name" value="Cu-oxidase-like_N"/>
</dbReference>
<dbReference type="InterPro" id="IPR008972">
    <property type="entry name" value="Cupredoxin"/>
</dbReference>
<dbReference type="SUPFAM" id="SSF49503">
    <property type="entry name" value="Cupredoxins"/>
    <property type="match status" value="1"/>
</dbReference>
<dbReference type="AlphaFoldDB" id="A0A5B6V421"/>
<feature type="domain" description="Plastocyanin-like" evidence="2">
    <location>
        <begin position="23"/>
        <end position="78"/>
    </location>
</feature>
<evidence type="ECO:0000259" key="2">
    <source>
        <dbReference type="Pfam" id="PF07732"/>
    </source>
</evidence>
<evidence type="ECO:0000313" key="4">
    <source>
        <dbReference type="Proteomes" id="UP000325315"/>
    </source>
</evidence>
<dbReference type="OrthoDB" id="2121828at2759"/>
<dbReference type="InterPro" id="IPR045087">
    <property type="entry name" value="Cu-oxidase_fam"/>
</dbReference>
<evidence type="ECO:0000313" key="3">
    <source>
        <dbReference type="EMBL" id="KAA3463801.1"/>
    </source>
</evidence>
<proteinExistence type="inferred from homology"/>
<gene>
    <name evidence="3" type="ORF">EPI10_008120</name>
</gene>
<dbReference type="EMBL" id="SMMG02000008">
    <property type="protein sequence ID" value="KAA3463801.1"/>
    <property type="molecule type" value="Genomic_DNA"/>
</dbReference>
<dbReference type="GO" id="GO:0005507">
    <property type="term" value="F:copper ion binding"/>
    <property type="evidence" value="ECO:0007669"/>
    <property type="project" value="InterPro"/>
</dbReference>
<dbReference type="Proteomes" id="UP000325315">
    <property type="component" value="Unassembled WGS sequence"/>
</dbReference>
<sequence length="108" mass="12483">MMRVATTTNKSIWDANASKRLLSAWADGPEMITQCAIRPGNKFTYKFRIINQEGTLFWHAHSSFLRATVHGAIIIRPRVRHSYPFPTPYREVPIVLGIYGYREPEILH</sequence>
<reference evidence="4" key="1">
    <citation type="journal article" date="2019" name="Plant Biotechnol. J.">
        <title>Genome sequencing of the Australian wild diploid species Gossypium australe highlights disease resistance and delayed gland morphogenesis.</title>
        <authorList>
            <person name="Cai Y."/>
            <person name="Cai X."/>
            <person name="Wang Q."/>
            <person name="Wang P."/>
            <person name="Zhang Y."/>
            <person name="Cai C."/>
            <person name="Xu Y."/>
            <person name="Wang K."/>
            <person name="Zhou Z."/>
            <person name="Wang C."/>
            <person name="Geng S."/>
            <person name="Li B."/>
            <person name="Dong Q."/>
            <person name="Hou Y."/>
            <person name="Wang H."/>
            <person name="Ai P."/>
            <person name="Liu Z."/>
            <person name="Yi F."/>
            <person name="Sun M."/>
            <person name="An G."/>
            <person name="Cheng J."/>
            <person name="Zhang Y."/>
            <person name="Shi Q."/>
            <person name="Xie Y."/>
            <person name="Shi X."/>
            <person name="Chang Y."/>
            <person name="Huang F."/>
            <person name="Chen Y."/>
            <person name="Hong S."/>
            <person name="Mi L."/>
            <person name="Sun Q."/>
            <person name="Zhang L."/>
            <person name="Zhou B."/>
            <person name="Peng R."/>
            <person name="Zhang X."/>
            <person name="Liu F."/>
        </authorList>
    </citation>
    <scope>NUCLEOTIDE SEQUENCE [LARGE SCALE GENOMIC DNA]</scope>
    <source>
        <strain evidence="4">cv. PA1801</strain>
    </source>
</reference>
<dbReference type="Pfam" id="PF07732">
    <property type="entry name" value="Cu-oxidase_3"/>
    <property type="match status" value="1"/>
</dbReference>
<name>A0A5B6V421_9ROSI</name>
<protein>
    <submittedName>
        <fullName evidence="3">Laccase-7-like</fullName>
    </submittedName>
</protein>
<dbReference type="Gene3D" id="2.60.40.420">
    <property type="entry name" value="Cupredoxins - blue copper proteins"/>
    <property type="match status" value="1"/>
</dbReference>
<comment type="caution">
    <text evidence="3">The sequence shown here is derived from an EMBL/GenBank/DDBJ whole genome shotgun (WGS) entry which is preliminary data.</text>
</comment>
<dbReference type="PANTHER" id="PTHR11709">
    <property type="entry name" value="MULTI-COPPER OXIDASE"/>
    <property type="match status" value="1"/>
</dbReference>
<keyword evidence="4" id="KW-1185">Reference proteome</keyword>